<dbReference type="EMBL" id="CP061800">
    <property type="protein sequence ID" value="QTA92080.1"/>
    <property type="molecule type" value="Genomic_DNA"/>
</dbReference>
<gene>
    <name evidence="1" type="ORF">dnm_081540</name>
</gene>
<keyword evidence="2" id="KW-1185">Reference proteome</keyword>
<dbReference type="KEGG" id="dmm:dnm_081540"/>
<protein>
    <submittedName>
        <fullName evidence="1">Uncharacterized protein</fullName>
    </submittedName>
</protein>
<sequence>MIFNFQFSKFLYLYYKLLFQTMGFPQIINFREIDTNHLKKL</sequence>
<proteinExistence type="predicted"/>
<dbReference type="Proteomes" id="UP000663722">
    <property type="component" value="Chromosome"/>
</dbReference>
<evidence type="ECO:0000313" key="1">
    <source>
        <dbReference type="EMBL" id="QTA92080.1"/>
    </source>
</evidence>
<dbReference type="AlphaFoldDB" id="A0A975BVV5"/>
<organism evidence="1 2">
    <name type="scientific">Desulfonema magnum</name>
    <dbReference type="NCBI Taxonomy" id="45655"/>
    <lineage>
        <taxon>Bacteria</taxon>
        <taxon>Pseudomonadati</taxon>
        <taxon>Thermodesulfobacteriota</taxon>
        <taxon>Desulfobacteria</taxon>
        <taxon>Desulfobacterales</taxon>
        <taxon>Desulfococcaceae</taxon>
        <taxon>Desulfonema</taxon>
    </lineage>
</organism>
<name>A0A975BVV5_9BACT</name>
<reference evidence="1" key="1">
    <citation type="journal article" date="2021" name="Microb. Physiol.">
        <title>Proteogenomic Insights into the Physiology of Marine, Sulfate-Reducing, Filamentous Desulfonema limicola and Desulfonema magnum.</title>
        <authorList>
            <person name="Schnaars V."/>
            <person name="Wohlbrand L."/>
            <person name="Scheve S."/>
            <person name="Hinrichs C."/>
            <person name="Reinhardt R."/>
            <person name="Rabus R."/>
        </authorList>
    </citation>
    <scope>NUCLEOTIDE SEQUENCE</scope>
    <source>
        <strain evidence="1">4be13</strain>
    </source>
</reference>
<evidence type="ECO:0000313" key="2">
    <source>
        <dbReference type="Proteomes" id="UP000663722"/>
    </source>
</evidence>
<accession>A0A975BVV5</accession>